<dbReference type="Ensembl" id="ENSCATT00000036942.1">
    <property type="protein sequence ID" value="ENSCATP00000012809.1"/>
    <property type="gene ID" value="ENSCATG00000030557.1"/>
</dbReference>
<keyword evidence="5" id="KW-1185">Reference proteome</keyword>
<evidence type="ECO:0000256" key="2">
    <source>
        <dbReference type="ARBA" id="ARBA00022744"/>
    </source>
</evidence>
<evidence type="ECO:0000313" key="5">
    <source>
        <dbReference type="Proteomes" id="UP000233060"/>
    </source>
</evidence>
<dbReference type="OMA" id="MSYNCCC"/>
<comment type="subunit">
    <text evidence="3">Interacts with hair keratins.</text>
</comment>
<dbReference type="GO" id="GO:0005829">
    <property type="term" value="C:cytosol"/>
    <property type="evidence" value="ECO:0007669"/>
    <property type="project" value="UniProtKB-ARBA"/>
</dbReference>
<evidence type="ECO:0000256" key="1">
    <source>
        <dbReference type="ARBA" id="ARBA00003327"/>
    </source>
</evidence>
<dbReference type="Pfam" id="PF05287">
    <property type="entry name" value="PMG"/>
    <property type="match status" value="1"/>
</dbReference>
<evidence type="ECO:0000313" key="4">
    <source>
        <dbReference type="Ensembl" id="ENSCATP00000012809.1"/>
    </source>
</evidence>
<proteinExistence type="inferred from homology"/>
<keyword evidence="2 3" id="KW-0416">Keratin</keyword>
<dbReference type="STRING" id="9531.ENSCATP00000012809"/>
<reference evidence="4" key="2">
    <citation type="submission" date="2025-09" db="UniProtKB">
        <authorList>
            <consortium name="Ensembl"/>
        </authorList>
    </citation>
    <scope>IDENTIFICATION</scope>
</reference>
<comment type="similarity">
    <text evidence="3">Belongs to the PMG family.</text>
</comment>
<comment type="function">
    <text evidence="1 3">In the hair cortex, hair keratin intermediate filaments are embedded in an interfilamentous matrix, consisting of hair keratin-associated proteins (KRTAP), which are essential for the formation of a rigid and resistant hair shaft through their extensive disulfide bond cross-linking with abundant cysteine residues of hair keratins. The matrix proteins include the high-sulfur and high-glycine-tyrosine keratins.</text>
</comment>
<dbReference type="Proteomes" id="UP000233060">
    <property type="component" value="Unassembled WGS sequence"/>
</dbReference>
<accession>A0A2K5LIL2</accession>
<sequence length="51" mass="5523">MSYNYCSGNFSSSSCGGYLRYPGYSCGYSYHSNLHLPAGFLSFSGDLLGHP</sequence>
<dbReference type="InterPro" id="IPR007951">
    <property type="entry name" value="KRTAP_PMG"/>
</dbReference>
<evidence type="ECO:0000256" key="3">
    <source>
        <dbReference type="RuleBase" id="RU369044"/>
    </source>
</evidence>
<dbReference type="GO" id="GO:0045095">
    <property type="term" value="C:keratin filament"/>
    <property type="evidence" value="ECO:0007669"/>
    <property type="project" value="UniProtKB-UniRule"/>
</dbReference>
<dbReference type="GeneTree" id="ENSGT01040000241124"/>
<dbReference type="AlphaFoldDB" id="A0A2K5LIL2"/>
<organism evidence="4 5">
    <name type="scientific">Cercocebus atys</name>
    <name type="common">Sooty mangabey</name>
    <name type="synonym">Cercocebus torquatus atys</name>
    <dbReference type="NCBI Taxonomy" id="9531"/>
    <lineage>
        <taxon>Eukaryota</taxon>
        <taxon>Metazoa</taxon>
        <taxon>Chordata</taxon>
        <taxon>Craniata</taxon>
        <taxon>Vertebrata</taxon>
        <taxon>Euteleostomi</taxon>
        <taxon>Mammalia</taxon>
        <taxon>Eutheria</taxon>
        <taxon>Euarchontoglires</taxon>
        <taxon>Primates</taxon>
        <taxon>Haplorrhini</taxon>
        <taxon>Catarrhini</taxon>
        <taxon>Cercopithecidae</taxon>
        <taxon>Cercopithecinae</taxon>
        <taxon>Cercocebus</taxon>
    </lineage>
</organism>
<reference evidence="4" key="1">
    <citation type="submission" date="2025-08" db="UniProtKB">
        <authorList>
            <consortium name="Ensembl"/>
        </authorList>
    </citation>
    <scope>IDENTIFICATION</scope>
</reference>
<name>A0A2K5LIL2_CERAT</name>
<protein>
    <recommendedName>
        <fullName evidence="3">Keratin-associated protein</fullName>
    </recommendedName>
</protein>